<accession>A0A927BI21</accession>
<dbReference type="AlphaFoldDB" id="A0A927BI21"/>
<comment type="caution">
    <text evidence="2">The sequence shown here is derived from an EMBL/GenBank/DDBJ whole genome shotgun (WGS) entry which is preliminary data.</text>
</comment>
<protein>
    <submittedName>
        <fullName evidence="2">Uncharacterized protein</fullName>
    </submittedName>
</protein>
<organism evidence="2">
    <name type="scientific">Streptomyces globisporus</name>
    <dbReference type="NCBI Taxonomy" id="1908"/>
    <lineage>
        <taxon>Bacteria</taxon>
        <taxon>Bacillati</taxon>
        <taxon>Actinomycetota</taxon>
        <taxon>Actinomycetes</taxon>
        <taxon>Kitasatosporales</taxon>
        <taxon>Streptomycetaceae</taxon>
        <taxon>Streptomyces</taxon>
    </lineage>
</organism>
<evidence type="ECO:0000256" key="1">
    <source>
        <dbReference type="SAM" id="MobiDB-lite"/>
    </source>
</evidence>
<dbReference type="EMBL" id="JACWUS010000001">
    <property type="protein sequence ID" value="MBD2827363.1"/>
    <property type="molecule type" value="Genomic_DNA"/>
</dbReference>
<gene>
    <name evidence="2" type="ORF">ID875_00865</name>
</gene>
<name>A0A927BI21_STRGL</name>
<sequence length="175" mass="18726">MADEGPHPVAGGGGQAGQLASGGIPRWRRVFRLRVFCWDLEPNAVLRGELGRIALDSEDDPAACTVDLIPADPAMFEVVREADAAVEGAETCRRAAMTRAAKTLVGLGLTQAEAGHMLGVPHQRIAQLAPKASNKGARKKAVAARWAARDWSLAGLAVLRECRSTARRYQEVTFT</sequence>
<feature type="region of interest" description="Disordered" evidence="1">
    <location>
        <begin position="1"/>
        <end position="20"/>
    </location>
</feature>
<evidence type="ECO:0000313" key="2">
    <source>
        <dbReference type="EMBL" id="MBD2827363.1"/>
    </source>
</evidence>
<reference evidence="2" key="1">
    <citation type="journal article" date="2020" name="PLoS ONE">
        <title>Isolation and characterization of Streptomyces bacteriophages and Streptomyces strains encoding biosynthetic arsenals: Streptomyces strains and phages for antibiotic discovery.</title>
        <authorList>
            <person name="Montano E.T."/>
            <person name="Nideffer J.F."/>
            <person name="Brumage L."/>
            <person name="Erb M."/>
            <person name="Derman A.I."/>
            <person name="Davis J.P."/>
            <person name="Estrada E."/>
            <person name="Fu S."/>
            <person name="Le D."/>
            <person name="Vuppala A."/>
            <person name="Tran C."/>
            <person name="Luterstein E."/>
            <person name="Lakkaraju S."/>
            <person name="Panchagnula S."/>
            <person name="Ren C."/>
            <person name="Doan J."/>
            <person name="Tran S."/>
            <person name="Soriano J."/>
            <person name="Fujita Y."/>
            <person name="Gutala P."/>
            <person name="Fujii Q."/>
            <person name="Lee M."/>
            <person name="Bui A."/>
            <person name="Villarreal C."/>
            <person name="Shing S.R."/>
            <person name="Kim S."/>
            <person name="Freeman D."/>
            <person name="Racha V."/>
            <person name="Ho A."/>
            <person name="Kumar P."/>
            <person name="Falah K."/>
            <person name="Dawson T."/>
            <person name="Enustun E."/>
            <person name="Prichard A."/>
            <person name="Gomez A."/>
            <person name="Khanna K."/>
            <person name="Trigg S."/>
            <person name="Fernandez L."/>
            <person name="Pogliano K."/>
            <person name="Pogliano J."/>
        </authorList>
    </citation>
    <scope>NUCLEOTIDE SEQUENCE</scope>
    <source>
        <strain evidence="2">QF2</strain>
    </source>
</reference>
<proteinExistence type="predicted"/>